<dbReference type="AlphaFoldDB" id="A0AAV4ITY4"/>
<accession>A0AAV4ITY4</accession>
<protein>
    <submittedName>
        <fullName evidence="1">Uncharacterized protein</fullName>
    </submittedName>
</protein>
<keyword evidence="2" id="KW-1185">Reference proteome</keyword>
<proteinExistence type="predicted"/>
<evidence type="ECO:0000313" key="2">
    <source>
        <dbReference type="Proteomes" id="UP000762676"/>
    </source>
</evidence>
<comment type="caution">
    <text evidence="1">The sequence shown here is derived from an EMBL/GenBank/DDBJ whole genome shotgun (WGS) entry which is preliminary data.</text>
</comment>
<gene>
    <name evidence="1" type="ORF">ElyMa_003139900</name>
</gene>
<evidence type="ECO:0000313" key="1">
    <source>
        <dbReference type="EMBL" id="GFS13575.1"/>
    </source>
</evidence>
<sequence>MTLLKEEVADSIALLSHSLDVFRRHSLKGDIKEEYNSLCTNTYPATGALFGPKRSMSHLAISTLPKKEVSFFRTTQAVENKGSGEHVNNPKSV</sequence>
<name>A0AAV4ITY4_9GAST</name>
<dbReference type="EMBL" id="BMAT01006487">
    <property type="protein sequence ID" value="GFS13575.1"/>
    <property type="molecule type" value="Genomic_DNA"/>
</dbReference>
<reference evidence="1 2" key="1">
    <citation type="journal article" date="2021" name="Elife">
        <title>Chloroplast acquisition without the gene transfer in kleptoplastic sea slugs, Plakobranchus ocellatus.</title>
        <authorList>
            <person name="Maeda T."/>
            <person name="Takahashi S."/>
            <person name="Yoshida T."/>
            <person name="Shimamura S."/>
            <person name="Takaki Y."/>
            <person name="Nagai Y."/>
            <person name="Toyoda A."/>
            <person name="Suzuki Y."/>
            <person name="Arimoto A."/>
            <person name="Ishii H."/>
            <person name="Satoh N."/>
            <person name="Nishiyama T."/>
            <person name="Hasebe M."/>
            <person name="Maruyama T."/>
            <person name="Minagawa J."/>
            <person name="Obokata J."/>
            <person name="Shigenobu S."/>
        </authorList>
    </citation>
    <scope>NUCLEOTIDE SEQUENCE [LARGE SCALE GENOMIC DNA]</scope>
</reference>
<organism evidence="1 2">
    <name type="scientific">Elysia marginata</name>
    <dbReference type="NCBI Taxonomy" id="1093978"/>
    <lineage>
        <taxon>Eukaryota</taxon>
        <taxon>Metazoa</taxon>
        <taxon>Spiralia</taxon>
        <taxon>Lophotrochozoa</taxon>
        <taxon>Mollusca</taxon>
        <taxon>Gastropoda</taxon>
        <taxon>Heterobranchia</taxon>
        <taxon>Euthyneura</taxon>
        <taxon>Panpulmonata</taxon>
        <taxon>Sacoglossa</taxon>
        <taxon>Placobranchoidea</taxon>
        <taxon>Plakobranchidae</taxon>
        <taxon>Elysia</taxon>
    </lineage>
</organism>
<dbReference type="Proteomes" id="UP000762676">
    <property type="component" value="Unassembled WGS sequence"/>
</dbReference>